<dbReference type="EMBL" id="FOLE01000009">
    <property type="protein sequence ID" value="SFC74563.1"/>
    <property type="molecule type" value="Genomic_DNA"/>
</dbReference>
<evidence type="ECO:0000256" key="3">
    <source>
        <dbReference type="ARBA" id="ARBA00022746"/>
    </source>
</evidence>
<dbReference type="AlphaFoldDB" id="A0A1I1LW60"/>
<evidence type="ECO:0000259" key="6">
    <source>
        <dbReference type="Pfam" id="PF01593"/>
    </source>
</evidence>
<dbReference type="RefSeq" id="WP_091514489.1">
    <property type="nucleotide sequence ID" value="NZ_FOLE01000009.1"/>
</dbReference>
<reference evidence="7 8" key="1">
    <citation type="submission" date="2016-10" db="EMBL/GenBank/DDBJ databases">
        <authorList>
            <person name="de Groot N.N."/>
        </authorList>
    </citation>
    <scope>NUCLEOTIDE SEQUENCE [LARGE SCALE GENOMIC DNA]</scope>
    <source>
        <strain evidence="7 8">DSM 6793</strain>
    </source>
</reference>
<keyword evidence="8" id="KW-1185">Reference proteome</keyword>
<gene>
    <name evidence="7" type="ORF">SAMN05421780_10955</name>
</gene>
<evidence type="ECO:0000256" key="1">
    <source>
        <dbReference type="ARBA" id="ARBA00004829"/>
    </source>
</evidence>
<dbReference type="Pfam" id="PF01593">
    <property type="entry name" value="Amino_oxidase"/>
    <property type="match status" value="1"/>
</dbReference>
<dbReference type="InterPro" id="IPR002937">
    <property type="entry name" value="Amino_oxidase"/>
</dbReference>
<dbReference type="GO" id="GO:0016491">
    <property type="term" value="F:oxidoreductase activity"/>
    <property type="evidence" value="ECO:0007669"/>
    <property type="project" value="UniProtKB-KW"/>
</dbReference>
<dbReference type="OrthoDB" id="9774675at2"/>
<comment type="pathway">
    <text evidence="1 5">Carotenoid biosynthesis.</text>
</comment>
<dbReference type="Gene3D" id="3.50.50.60">
    <property type="entry name" value="FAD/NAD(P)-binding domain"/>
    <property type="match status" value="2"/>
</dbReference>
<dbReference type="InterPro" id="IPR054840">
    <property type="entry name" value="hydcarot_desat_CrtD"/>
</dbReference>
<dbReference type="NCBIfam" id="NF042421">
    <property type="entry name" value="hydcarot_desat_CrtD"/>
    <property type="match status" value="1"/>
</dbReference>
<evidence type="ECO:0000256" key="4">
    <source>
        <dbReference type="ARBA" id="ARBA00023002"/>
    </source>
</evidence>
<evidence type="ECO:0000313" key="8">
    <source>
        <dbReference type="Proteomes" id="UP000199514"/>
    </source>
</evidence>
<keyword evidence="3 5" id="KW-0125">Carotenoid biosynthesis</keyword>
<dbReference type="Proteomes" id="UP000199514">
    <property type="component" value="Unassembled WGS sequence"/>
</dbReference>
<evidence type="ECO:0000256" key="2">
    <source>
        <dbReference type="ARBA" id="ARBA00006046"/>
    </source>
</evidence>
<dbReference type="PANTHER" id="PTHR43734">
    <property type="entry name" value="PHYTOENE DESATURASE"/>
    <property type="match status" value="1"/>
</dbReference>
<protein>
    <submittedName>
        <fullName evidence="7">Phytoene desaturase</fullName>
    </submittedName>
</protein>
<organism evidence="7 8">
    <name type="scientific">Flexibacter flexilis DSM 6793</name>
    <dbReference type="NCBI Taxonomy" id="927664"/>
    <lineage>
        <taxon>Bacteria</taxon>
        <taxon>Pseudomonadati</taxon>
        <taxon>Bacteroidota</taxon>
        <taxon>Cytophagia</taxon>
        <taxon>Cytophagales</taxon>
        <taxon>Flexibacteraceae</taxon>
        <taxon>Flexibacter</taxon>
    </lineage>
</organism>
<dbReference type="GO" id="GO:0016117">
    <property type="term" value="P:carotenoid biosynthetic process"/>
    <property type="evidence" value="ECO:0007669"/>
    <property type="project" value="UniProtKB-KW"/>
</dbReference>
<dbReference type="STRING" id="927664.SAMN05421780_10955"/>
<dbReference type="PANTHER" id="PTHR43734:SF7">
    <property type="entry name" value="4,4'-DIAPONEUROSPORENE OXYGENASE"/>
    <property type="match status" value="1"/>
</dbReference>
<evidence type="ECO:0000313" key="7">
    <source>
        <dbReference type="EMBL" id="SFC74563.1"/>
    </source>
</evidence>
<evidence type="ECO:0000256" key="5">
    <source>
        <dbReference type="RuleBase" id="RU362075"/>
    </source>
</evidence>
<accession>A0A1I1LW60</accession>
<comment type="similarity">
    <text evidence="2 5">Belongs to the carotenoid/retinoid oxidoreductase family.</text>
</comment>
<dbReference type="InterPro" id="IPR036188">
    <property type="entry name" value="FAD/NAD-bd_sf"/>
</dbReference>
<dbReference type="SUPFAM" id="SSF51905">
    <property type="entry name" value="FAD/NAD(P)-binding domain"/>
    <property type="match status" value="1"/>
</dbReference>
<proteinExistence type="inferred from homology"/>
<keyword evidence="4 5" id="KW-0560">Oxidoreductase</keyword>
<dbReference type="PRINTS" id="PR00419">
    <property type="entry name" value="ADXRDTASE"/>
</dbReference>
<dbReference type="NCBIfam" id="TIGR02734">
    <property type="entry name" value="crtI_fam"/>
    <property type="match status" value="1"/>
</dbReference>
<name>A0A1I1LW60_9BACT</name>
<feature type="domain" description="Amine oxidase" evidence="6">
    <location>
        <begin position="13"/>
        <end position="485"/>
    </location>
</feature>
<sequence>MNTKKIAIIGAGVAGIAAAIRLRTKGHDVEVFEANDYLGGKLSLLEQDGYRFDAGPSLFTMPELVEELFALAGRNIDDYFHYQRLTEGCRYFYEDGTRIVTPTSAQDFAQEIAKQTGEPAANITSFLKRSANYYGLVGELFLYKSMHKTSTFLNWKAAKAIAQLPALGIFKTMHEANATHFRNPKVVQLFDRFATYNGSSPYQTPALLNMIPHLEHNKGAFLPKGGMYAITESLSRLAKDLGVKFHLKSRVEKILTQQGRTVGLKVNGQELPFEAVVSNMDMVATYRKLLAHEPAPEKLLSQPKSSSALIFYWGINKQFEQLGLHNILFSRDYATEFDHIFKLKTIYADPTVYINITSKHEPSHAPEGAENWFVMINVPNNIGQEWDTLIAQARRDIVRKINRTLKTDIEKLIVTEAMLEPRTIESRTSSVKGALYGNSSNNRYAAFLRHANFSAKIKHLYFCGGSVHPGGGVPLALLSARIMAELLEERER</sequence>
<dbReference type="InterPro" id="IPR014105">
    <property type="entry name" value="Carotenoid/retinoid_OxRdtase"/>
</dbReference>